<evidence type="ECO:0000313" key="1">
    <source>
        <dbReference type="EMBL" id="KTD65263.1"/>
    </source>
</evidence>
<dbReference type="RefSeq" id="WP_133141201.1">
    <property type="nucleotide sequence ID" value="NZ_CAAAII010000015.1"/>
</dbReference>
<keyword evidence="2" id="KW-1185">Reference proteome</keyword>
<name>A0A0W0Z8F5_LEGSP</name>
<dbReference type="AlphaFoldDB" id="A0A0W0Z8F5"/>
<comment type="caution">
    <text evidence="1">The sequence shown here is derived from an EMBL/GenBank/DDBJ whole genome shotgun (WGS) entry which is preliminary data.</text>
</comment>
<accession>A0A0W0Z8F5</accession>
<evidence type="ECO:0000313" key="2">
    <source>
        <dbReference type="Proteomes" id="UP000054877"/>
    </source>
</evidence>
<organism evidence="1 2">
    <name type="scientific">Legionella spiritensis</name>
    <dbReference type="NCBI Taxonomy" id="452"/>
    <lineage>
        <taxon>Bacteria</taxon>
        <taxon>Pseudomonadati</taxon>
        <taxon>Pseudomonadota</taxon>
        <taxon>Gammaproteobacteria</taxon>
        <taxon>Legionellales</taxon>
        <taxon>Legionellaceae</taxon>
        <taxon>Legionella</taxon>
    </lineage>
</organism>
<dbReference type="EMBL" id="LNYX01000008">
    <property type="protein sequence ID" value="KTD65263.1"/>
    <property type="molecule type" value="Genomic_DNA"/>
</dbReference>
<proteinExistence type="predicted"/>
<gene>
    <name evidence="1" type="ORF">Lspi_0723</name>
</gene>
<protein>
    <submittedName>
        <fullName evidence="1">Uncharacterized protein</fullName>
    </submittedName>
</protein>
<dbReference type="Proteomes" id="UP000054877">
    <property type="component" value="Unassembled WGS sequence"/>
</dbReference>
<dbReference type="STRING" id="452.Lspi_0723"/>
<reference evidence="1 2" key="1">
    <citation type="submission" date="2015-11" db="EMBL/GenBank/DDBJ databases">
        <title>Genomic analysis of 38 Legionella species identifies large and diverse effector repertoires.</title>
        <authorList>
            <person name="Burstein D."/>
            <person name="Amaro F."/>
            <person name="Zusman T."/>
            <person name="Lifshitz Z."/>
            <person name="Cohen O."/>
            <person name="Gilbert J.A."/>
            <person name="Pupko T."/>
            <person name="Shuman H.A."/>
            <person name="Segal G."/>
        </authorList>
    </citation>
    <scope>NUCLEOTIDE SEQUENCE [LARGE SCALE GENOMIC DNA]</scope>
    <source>
        <strain evidence="1 2">Mt.St.Helens-9</strain>
    </source>
</reference>
<sequence>MATRLDENHPSLFSRSSLLHAGCGLDRNRRIEMRAHPVSGLQLLSGLSKVMAFVEERISENHQF</sequence>